<dbReference type="Pfam" id="PF09916">
    <property type="entry name" value="DUF2145"/>
    <property type="match status" value="1"/>
</dbReference>
<feature type="signal peptide" evidence="1">
    <location>
        <begin position="1"/>
        <end position="22"/>
    </location>
</feature>
<keyword evidence="3" id="KW-1185">Reference proteome</keyword>
<gene>
    <name evidence="2" type="ORF">GCM10007414_21270</name>
</gene>
<reference evidence="3" key="1">
    <citation type="journal article" date="2019" name="Int. J. Syst. Evol. Microbiol.">
        <title>The Global Catalogue of Microorganisms (GCM) 10K type strain sequencing project: providing services to taxonomists for standard genome sequencing and annotation.</title>
        <authorList>
            <consortium name="The Broad Institute Genomics Platform"/>
            <consortium name="The Broad Institute Genome Sequencing Center for Infectious Disease"/>
            <person name="Wu L."/>
            <person name="Ma J."/>
        </authorList>
    </citation>
    <scope>NUCLEOTIDE SEQUENCE [LARGE SCALE GENOMIC DNA]</scope>
    <source>
        <strain evidence="3">CGMCC 1.10131</strain>
    </source>
</reference>
<evidence type="ECO:0008006" key="4">
    <source>
        <dbReference type="Google" id="ProtNLM"/>
    </source>
</evidence>
<dbReference type="Proteomes" id="UP000651977">
    <property type="component" value="Unassembled WGS sequence"/>
</dbReference>
<accession>A0ABQ1I1J8</accession>
<protein>
    <recommendedName>
        <fullName evidence="4">DUF2145 domain-containing protein</fullName>
    </recommendedName>
</protein>
<dbReference type="EMBL" id="BMDY01000011">
    <property type="protein sequence ID" value="GGB07635.1"/>
    <property type="molecule type" value="Genomic_DNA"/>
</dbReference>
<feature type="chain" id="PRO_5047006534" description="DUF2145 domain-containing protein" evidence="1">
    <location>
        <begin position="23"/>
        <end position="268"/>
    </location>
</feature>
<evidence type="ECO:0000313" key="2">
    <source>
        <dbReference type="EMBL" id="GGB07635.1"/>
    </source>
</evidence>
<sequence>MMRIKQLVVLALFSLSSALCFAGSAPAEDVKLEPEAIAKFSKEVERYAAKYRANVFIIGRVGRPQADLPEGVQFTHTALAVYSNITLDDGTNAKGYAIYNLYQKLGDLGHSSLVTDYPVDFFWGVDSLKAGIIIPNKQLQAGLLKLINSGDNHLLHNPNYSVLANPFNSQFQNCTEYTLDMLNASIFATSDTKQLKRLARAHFKAQPIKVNRFKLFMGGLLFDDVTLADHQGKPKTATFTTIARYLEQQQLLEHSAILLPNDVSQALL</sequence>
<name>A0ABQ1I1J8_9ALTE</name>
<dbReference type="RefSeq" id="WP_055733052.1">
    <property type="nucleotide sequence ID" value="NZ_BMDY01000011.1"/>
</dbReference>
<evidence type="ECO:0000313" key="3">
    <source>
        <dbReference type="Proteomes" id="UP000651977"/>
    </source>
</evidence>
<proteinExistence type="predicted"/>
<evidence type="ECO:0000256" key="1">
    <source>
        <dbReference type="SAM" id="SignalP"/>
    </source>
</evidence>
<keyword evidence="1" id="KW-0732">Signal</keyword>
<comment type="caution">
    <text evidence="2">The sequence shown here is derived from an EMBL/GenBank/DDBJ whole genome shotgun (WGS) entry which is preliminary data.</text>
</comment>
<organism evidence="2 3">
    <name type="scientific">Agarivorans gilvus</name>
    <dbReference type="NCBI Taxonomy" id="680279"/>
    <lineage>
        <taxon>Bacteria</taxon>
        <taxon>Pseudomonadati</taxon>
        <taxon>Pseudomonadota</taxon>
        <taxon>Gammaproteobacteria</taxon>
        <taxon>Alteromonadales</taxon>
        <taxon>Alteromonadaceae</taxon>
        <taxon>Agarivorans</taxon>
    </lineage>
</organism>
<dbReference type="InterPro" id="IPR014547">
    <property type="entry name" value="UCP028477"/>
</dbReference>